<dbReference type="GeneID" id="20203940"/>
<dbReference type="GO" id="GO:0038187">
    <property type="term" value="F:pattern recognition receptor activity"/>
    <property type="evidence" value="ECO:0000318"/>
    <property type="project" value="GO_Central"/>
</dbReference>
<feature type="signal peptide" evidence="1">
    <location>
        <begin position="1"/>
        <end position="16"/>
    </location>
</feature>
<proteinExistence type="predicted"/>
<evidence type="ECO:0000313" key="5">
    <source>
        <dbReference type="Proteomes" id="UP000015101"/>
    </source>
</evidence>
<reference evidence="3 5" key="2">
    <citation type="journal article" date="2013" name="Nature">
        <title>Insights into bilaterian evolution from three spiralian genomes.</title>
        <authorList>
            <person name="Simakov O."/>
            <person name="Marletaz F."/>
            <person name="Cho S.J."/>
            <person name="Edsinger-Gonzales E."/>
            <person name="Havlak P."/>
            <person name="Hellsten U."/>
            <person name="Kuo D.H."/>
            <person name="Larsson T."/>
            <person name="Lv J."/>
            <person name="Arendt D."/>
            <person name="Savage R."/>
            <person name="Osoegawa K."/>
            <person name="de Jong P."/>
            <person name="Grimwood J."/>
            <person name="Chapman J.A."/>
            <person name="Shapiro H."/>
            <person name="Aerts A."/>
            <person name="Otillar R.P."/>
            <person name="Terry A.Y."/>
            <person name="Boore J.L."/>
            <person name="Grigoriev I.V."/>
            <person name="Lindberg D.R."/>
            <person name="Seaver E.C."/>
            <person name="Weisblat D.A."/>
            <person name="Putnam N.H."/>
            <person name="Rokhsar D.S."/>
        </authorList>
    </citation>
    <scope>NUCLEOTIDE SEQUENCE</scope>
</reference>
<dbReference type="GO" id="GO:0030246">
    <property type="term" value="F:carbohydrate binding"/>
    <property type="evidence" value="ECO:0000318"/>
    <property type="project" value="GO_Central"/>
</dbReference>
<evidence type="ECO:0000259" key="2">
    <source>
        <dbReference type="PROSITE" id="PS50041"/>
    </source>
</evidence>
<dbReference type="SUPFAM" id="SSF56436">
    <property type="entry name" value="C-type lectin-like"/>
    <property type="match status" value="1"/>
</dbReference>
<organism evidence="4 5">
    <name type="scientific">Helobdella robusta</name>
    <name type="common">Californian leech</name>
    <dbReference type="NCBI Taxonomy" id="6412"/>
    <lineage>
        <taxon>Eukaryota</taxon>
        <taxon>Metazoa</taxon>
        <taxon>Spiralia</taxon>
        <taxon>Lophotrochozoa</taxon>
        <taxon>Annelida</taxon>
        <taxon>Clitellata</taxon>
        <taxon>Hirudinea</taxon>
        <taxon>Rhynchobdellida</taxon>
        <taxon>Glossiphoniidae</taxon>
        <taxon>Helobdella</taxon>
    </lineage>
</organism>
<dbReference type="InterPro" id="IPR001304">
    <property type="entry name" value="C-type_lectin-like"/>
</dbReference>
<reference evidence="5" key="1">
    <citation type="submission" date="2012-12" db="EMBL/GenBank/DDBJ databases">
        <authorList>
            <person name="Hellsten U."/>
            <person name="Grimwood J."/>
            <person name="Chapman J.A."/>
            <person name="Shapiro H."/>
            <person name="Aerts A."/>
            <person name="Otillar R.P."/>
            <person name="Terry A.Y."/>
            <person name="Boore J.L."/>
            <person name="Simakov O."/>
            <person name="Marletaz F."/>
            <person name="Cho S.-J."/>
            <person name="Edsinger-Gonzales E."/>
            <person name="Havlak P."/>
            <person name="Kuo D.-H."/>
            <person name="Larsson T."/>
            <person name="Lv J."/>
            <person name="Arendt D."/>
            <person name="Savage R."/>
            <person name="Osoegawa K."/>
            <person name="de Jong P."/>
            <person name="Lindberg D.R."/>
            <person name="Seaver E.C."/>
            <person name="Weisblat D.A."/>
            <person name="Putnam N.H."/>
            <person name="Grigoriev I.V."/>
            <person name="Rokhsar D.S."/>
        </authorList>
    </citation>
    <scope>NUCLEOTIDE SEQUENCE</scope>
</reference>
<dbReference type="GO" id="GO:0009897">
    <property type="term" value="C:external side of plasma membrane"/>
    <property type="evidence" value="ECO:0000318"/>
    <property type="project" value="GO_Central"/>
</dbReference>
<dbReference type="InParanoid" id="T1F541"/>
<sequence length="264" mass="29596">MFQVILTCVMVGAIECQTSGRLYHKAYSYLAVGGLKVGVCFDEMMEDVMRLEASSSVECIAKCSSATNNNLRGINYVASVASCSCVPKLTDVWCNVTNGSKLPGCVAFFTHADCPSSFDYVVEVNKCYKMIGQLMEWDAARLTCNNLSAHSLTVDDQNEMTATIKYALFGTKDLTMCFYGYSVGYVFWTSGKQFLKESADTPFYWCPYPGVNLTMNFKSWNRGEPNAYLGSTNCLQYMIVYTNAWDDSYCYFGRCVFCEMDLVF</sequence>
<dbReference type="InterPro" id="IPR016187">
    <property type="entry name" value="CTDL_fold"/>
</dbReference>
<dbReference type="EnsemblMetazoa" id="HelroT172172">
    <property type="protein sequence ID" value="HelroP172172"/>
    <property type="gene ID" value="HelroG172172"/>
</dbReference>
<gene>
    <name evidence="4" type="primary">20203940</name>
    <name evidence="3" type="ORF">HELRODRAFT_172172</name>
</gene>
<dbReference type="OrthoDB" id="6131366at2759"/>
<keyword evidence="1" id="KW-0732">Signal</keyword>
<evidence type="ECO:0000313" key="3">
    <source>
        <dbReference type="EMBL" id="ESO04525.1"/>
    </source>
</evidence>
<accession>T1F541</accession>
<dbReference type="HOGENOM" id="CLU_070181_0_0_1"/>
<dbReference type="KEGG" id="hro:HELRODRAFT_172172"/>
<dbReference type="InterPro" id="IPR016186">
    <property type="entry name" value="C-type_lectin-like/link_sf"/>
</dbReference>
<protein>
    <recommendedName>
        <fullName evidence="2">C-type lectin domain-containing protein</fullName>
    </recommendedName>
</protein>
<dbReference type="SMART" id="SM00034">
    <property type="entry name" value="CLECT"/>
    <property type="match status" value="1"/>
</dbReference>
<dbReference type="AlphaFoldDB" id="T1F541"/>
<dbReference type="EMBL" id="AMQM01004092">
    <property type="status" value="NOT_ANNOTATED_CDS"/>
    <property type="molecule type" value="Genomic_DNA"/>
</dbReference>
<feature type="domain" description="C-type lectin" evidence="2">
    <location>
        <begin position="123"/>
        <end position="259"/>
    </location>
</feature>
<dbReference type="GO" id="GO:0006955">
    <property type="term" value="P:immune response"/>
    <property type="evidence" value="ECO:0000318"/>
    <property type="project" value="GO_Central"/>
</dbReference>
<dbReference type="EMBL" id="KB096457">
    <property type="protein sequence ID" value="ESO04525.1"/>
    <property type="molecule type" value="Genomic_DNA"/>
</dbReference>
<evidence type="ECO:0000313" key="4">
    <source>
        <dbReference type="EnsemblMetazoa" id="HelroP172172"/>
    </source>
</evidence>
<reference evidence="4" key="3">
    <citation type="submission" date="2015-06" db="UniProtKB">
        <authorList>
            <consortium name="EnsemblMetazoa"/>
        </authorList>
    </citation>
    <scope>IDENTIFICATION</scope>
</reference>
<dbReference type="CTD" id="20203940"/>
<dbReference type="Proteomes" id="UP000015101">
    <property type="component" value="Unassembled WGS sequence"/>
</dbReference>
<dbReference type="RefSeq" id="XP_009017104.1">
    <property type="nucleotide sequence ID" value="XM_009018856.1"/>
</dbReference>
<dbReference type="CDD" id="cd00037">
    <property type="entry name" value="CLECT"/>
    <property type="match status" value="1"/>
</dbReference>
<dbReference type="PROSITE" id="PS50041">
    <property type="entry name" value="C_TYPE_LECTIN_2"/>
    <property type="match status" value="1"/>
</dbReference>
<keyword evidence="5" id="KW-1185">Reference proteome</keyword>
<dbReference type="Gene3D" id="3.10.100.10">
    <property type="entry name" value="Mannose-Binding Protein A, subunit A"/>
    <property type="match status" value="1"/>
</dbReference>
<feature type="chain" id="PRO_5010980286" description="C-type lectin domain-containing protein" evidence="1">
    <location>
        <begin position="17"/>
        <end position="264"/>
    </location>
</feature>
<evidence type="ECO:0000256" key="1">
    <source>
        <dbReference type="SAM" id="SignalP"/>
    </source>
</evidence>
<name>T1F541_HELRO</name>